<protein>
    <recommendedName>
        <fullName evidence="4 14">Undecaprenyl-diphosphatase</fullName>
        <ecNumber evidence="3 14">3.6.1.27</ecNumber>
    </recommendedName>
    <alternativeName>
        <fullName evidence="12 14">Bacitracin resistance protein</fullName>
    </alternativeName>
    <alternativeName>
        <fullName evidence="11 14">Undecaprenyl pyrophosphate phosphatase</fullName>
    </alternativeName>
</protein>
<comment type="caution">
    <text evidence="15">The sequence shown here is derived from an EMBL/GenBank/DDBJ whole genome shotgun (WGS) entry which is preliminary data.</text>
</comment>
<evidence type="ECO:0000256" key="6">
    <source>
        <dbReference type="ARBA" id="ARBA00022692"/>
    </source>
</evidence>
<comment type="function">
    <text evidence="14">Catalyzes the dephosphorylation of undecaprenyl diphosphate (UPP). Confers resistance to bacitracin.</text>
</comment>
<dbReference type="GO" id="GO:0005886">
    <property type="term" value="C:plasma membrane"/>
    <property type="evidence" value="ECO:0007669"/>
    <property type="project" value="UniProtKB-SubCell"/>
</dbReference>
<dbReference type="InterPro" id="IPR003824">
    <property type="entry name" value="UppP"/>
</dbReference>
<dbReference type="HAMAP" id="MF_01006">
    <property type="entry name" value="Undec_diphosphatase"/>
    <property type="match status" value="1"/>
</dbReference>
<comment type="subcellular location">
    <subcellularLocation>
        <location evidence="1 14">Cell membrane</location>
        <topology evidence="1 14">Multi-pass membrane protein</topology>
    </subcellularLocation>
</comment>
<evidence type="ECO:0000256" key="10">
    <source>
        <dbReference type="ARBA" id="ARBA00023251"/>
    </source>
</evidence>
<feature type="transmembrane region" description="Helical" evidence="14">
    <location>
        <begin position="147"/>
        <end position="172"/>
    </location>
</feature>
<dbReference type="GO" id="GO:0046677">
    <property type="term" value="P:response to antibiotic"/>
    <property type="evidence" value="ECO:0007669"/>
    <property type="project" value="UniProtKB-UniRule"/>
</dbReference>
<accession>A0A2I9D2I0</accession>
<keyword evidence="14" id="KW-0961">Cell wall biogenesis/degradation</keyword>
<keyword evidence="5 14" id="KW-1003">Cell membrane</keyword>
<dbReference type="RefSeq" id="WP_103128163.1">
    <property type="nucleotide sequence ID" value="NZ_BFAG01000002.1"/>
</dbReference>
<dbReference type="GO" id="GO:0009252">
    <property type="term" value="P:peptidoglycan biosynthetic process"/>
    <property type="evidence" value="ECO:0007669"/>
    <property type="project" value="UniProtKB-KW"/>
</dbReference>
<keyword evidence="9 14" id="KW-0472">Membrane</keyword>
<dbReference type="EMBL" id="BFAG01000002">
    <property type="protein sequence ID" value="GBF04686.1"/>
    <property type="molecule type" value="Genomic_DNA"/>
</dbReference>
<comment type="similarity">
    <text evidence="2 14">Belongs to the UppP family.</text>
</comment>
<dbReference type="NCBIfam" id="TIGR00753">
    <property type="entry name" value="undec_PP_bacA"/>
    <property type="match status" value="1"/>
</dbReference>
<evidence type="ECO:0000256" key="8">
    <source>
        <dbReference type="ARBA" id="ARBA00022989"/>
    </source>
</evidence>
<sequence>MNTSISAALLGLVEGITEFLPVSSTGHLIVAADLLKFRDSGGTFEIVIQLGAVLAVIAYYGRDLLGQARALPVSPDARRLWLGVALAFLPAAILGFLFSDLITRYLFSPVTVAISLIIGGIVLWVIEGRPVAATTRGLTQVSRRQALVVGCAQCLALVPGVSRSASSIIGGLLTGLDRPTATAFSFYLSIPTLGLATLYALLKGRDALGAAQLGPLAVGLAVSFVTALLAVSWLLRYVSRHNFRGFAVYRVLAGLAILGWVLWR</sequence>
<feature type="transmembrane region" description="Helical" evidence="14">
    <location>
        <begin position="105"/>
        <end position="126"/>
    </location>
</feature>
<evidence type="ECO:0000313" key="16">
    <source>
        <dbReference type="Proteomes" id="UP000236569"/>
    </source>
</evidence>
<evidence type="ECO:0000256" key="3">
    <source>
        <dbReference type="ARBA" id="ARBA00012374"/>
    </source>
</evidence>
<keyword evidence="6 14" id="KW-0812">Transmembrane</keyword>
<evidence type="ECO:0000256" key="12">
    <source>
        <dbReference type="ARBA" id="ARBA00032932"/>
    </source>
</evidence>
<feature type="transmembrane region" description="Helical" evidence="14">
    <location>
        <begin position="247"/>
        <end position="263"/>
    </location>
</feature>
<reference evidence="16" key="1">
    <citation type="submission" date="2018-01" db="EMBL/GenBank/DDBJ databases">
        <title>Draft Genome Sequence of the Radioresistant Bacterium Deinococcus aerius TR0125, Isolated from the Higher Atmosphere above Japan.</title>
        <authorList>
            <person name="Satoh K."/>
            <person name="Arai H."/>
            <person name="Sanzen T."/>
            <person name="Kawaguchi Y."/>
            <person name="Hayashi H."/>
            <person name="Yokobori S."/>
            <person name="Yamagishi A."/>
            <person name="Oono Y."/>
            <person name="Narumi I."/>
        </authorList>
    </citation>
    <scope>NUCLEOTIDE SEQUENCE [LARGE SCALE GENOMIC DNA]</scope>
    <source>
        <strain evidence="16">TR0125</strain>
    </source>
</reference>
<dbReference type="AlphaFoldDB" id="A0A2I9D2I0"/>
<dbReference type="GO" id="GO:0008360">
    <property type="term" value="P:regulation of cell shape"/>
    <property type="evidence" value="ECO:0007669"/>
    <property type="project" value="UniProtKB-KW"/>
</dbReference>
<dbReference type="PANTHER" id="PTHR30622:SF3">
    <property type="entry name" value="UNDECAPRENYL-DIPHOSPHATASE"/>
    <property type="match status" value="1"/>
</dbReference>
<comment type="miscellaneous">
    <text evidence="14">Bacitracin is thought to be involved in the inhibition of peptidoglycan synthesis by sequestering undecaprenyl diphosphate, thereby reducing the pool of lipid carrier available.</text>
</comment>
<keyword evidence="16" id="KW-1185">Reference proteome</keyword>
<evidence type="ECO:0000256" key="1">
    <source>
        <dbReference type="ARBA" id="ARBA00004651"/>
    </source>
</evidence>
<dbReference type="GO" id="GO:0050380">
    <property type="term" value="F:undecaprenyl-diphosphatase activity"/>
    <property type="evidence" value="ECO:0007669"/>
    <property type="project" value="UniProtKB-UniRule"/>
</dbReference>
<evidence type="ECO:0000313" key="15">
    <source>
        <dbReference type="EMBL" id="GBF04686.1"/>
    </source>
</evidence>
<evidence type="ECO:0000256" key="9">
    <source>
        <dbReference type="ARBA" id="ARBA00023136"/>
    </source>
</evidence>
<evidence type="ECO:0000256" key="14">
    <source>
        <dbReference type="HAMAP-Rule" id="MF_01006"/>
    </source>
</evidence>
<keyword evidence="10 14" id="KW-0046">Antibiotic resistance</keyword>
<evidence type="ECO:0000256" key="5">
    <source>
        <dbReference type="ARBA" id="ARBA00022475"/>
    </source>
</evidence>
<gene>
    <name evidence="14" type="primary">uppP</name>
    <name evidence="15" type="ORF">DAERI_020283</name>
</gene>
<comment type="catalytic activity">
    <reaction evidence="13 14">
        <text>di-trans,octa-cis-undecaprenyl diphosphate + H2O = di-trans,octa-cis-undecaprenyl phosphate + phosphate + H(+)</text>
        <dbReference type="Rhea" id="RHEA:28094"/>
        <dbReference type="ChEBI" id="CHEBI:15377"/>
        <dbReference type="ChEBI" id="CHEBI:15378"/>
        <dbReference type="ChEBI" id="CHEBI:43474"/>
        <dbReference type="ChEBI" id="CHEBI:58405"/>
        <dbReference type="ChEBI" id="CHEBI:60392"/>
        <dbReference type="EC" id="3.6.1.27"/>
    </reaction>
</comment>
<proteinExistence type="inferred from homology"/>
<evidence type="ECO:0000256" key="7">
    <source>
        <dbReference type="ARBA" id="ARBA00022801"/>
    </source>
</evidence>
<feature type="transmembrane region" description="Helical" evidence="14">
    <location>
        <begin position="80"/>
        <end position="99"/>
    </location>
</feature>
<name>A0A2I9D2I0_9DEIO</name>
<dbReference type="GO" id="GO:0071555">
    <property type="term" value="P:cell wall organization"/>
    <property type="evidence" value="ECO:0007669"/>
    <property type="project" value="UniProtKB-KW"/>
</dbReference>
<keyword evidence="14" id="KW-0573">Peptidoglycan synthesis</keyword>
<evidence type="ECO:0000256" key="4">
    <source>
        <dbReference type="ARBA" id="ARBA00021581"/>
    </source>
</evidence>
<keyword evidence="7 14" id="KW-0378">Hydrolase</keyword>
<dbReference type="OrthoDB" id="9808289at2"/>
<organism evidence="15 16">
    <name type="scientific">Deinococcus aerius</name>
    <dbReference type="NCBI Taxonomy" id="200253"/>
    <lineage>
        <taxon>Bacteria</taxon>
        <taxon>Thermotogati</taxon>
        <taxon>Deinococcota</taxon>
        <taxon>Deinococci</taxon>
        <taxon>Deinococcales</taxon>
        <taxon>Deinococcaceae</taxon>
        <taxon>Deinococcus</taxon>
    </lineage>
</organism>
<dbReference type="EC" id="3.6.1.27" evidence="3 14"/>
<keyword evidence="14" id="KW-0133">Cell shape</keyword>
<evidence type="ECO:0000256" key="11">
    <source>
        <dbReference type="ARBA" id="ARBA00032707"/>
    </source>
</evidence>
<evidence type="ECO:0000256" key="13">
    <source>
        <dbReference type="ARBA" id="ARBA00047594"/>
    </source>
</evidence>
<dbReference type="NCBIfam" id="NF001389">
    <property type="entry name" value="PRK00281.1-2"/>
    <property type="match status" value="1"/>
</dbReference>
<feature type="transmembrane region" description="Helical" evidence="14">
    <location>
        <begin position="214"/>
        <end position="235"/>
    </location>
</feature>
<dbReference type="Pfam" id="PF02673">
    <property type="entry name" value="BacA"/>
    <property type="match status" value="1"/>
</dbReference>
<feature type="transmembrane region" description="Helical" evidence="14">
    <location>
        <begin position="184"/>
        <end position="202"/>
    </location>
</feature>
<dbReference type="Proteomes" id="UP000236569">
    <property type="component" value="Unassembled WGS sequence"/>
</dbReference>
<feature type="transmembrane region" description="Helical" evidence="14">
    <location>
        <begin position="41"/>
        <end position="60"/>
    </location>
</feature>
<keyword evidence="8 14" id="KW-1133">Transmembrane helix</keyword>
<evidence type="ECO:0000256" key="2">
    <source>
        <dbReference type="ARBA" id="ARBA00010621"/>
    </source>
</evidence>
<dbReference type="PANTHER" id="PTHR30622">
    <property type="entry name" value="UNDECAPRENYL-DIPHOSPHATASE"/>
    <property type="match status" value="1"/>
</dbReference>
<dbReference type="NCBIfam" id="NF001390">
    <property type="entry name" value="PRK00281.1-4"/>
    <property type="match status" value="1"/>
</dbReference>